<dbReference type="EMBL" id="FOBW01000007">
    <property type="protein sequence ID" value="SEM95415.1"/>
    <property type="molecule type" value="Genomic_DNA"/>
</dbReference>
<dbReference type="CDD" id="cd17477">
    <property type="entry name" value="MFS_YcaD_like"/>
    <property type="match status" value="1"/>
</dbReference>
<dbReference type="PROSITE" id="PS50850">
    <property type="entry name" value="MFS"/>
    <property type="match status" value="1"/>
</dbReference>
<protein>
    <submittedName>
        <fullName evidence="9">Predicted arabinose efflux permease, MFS family</fullName>
    </submittedName>
</protein>
<keyword evidence="2" id="KW-0813">Transport</keyword>
<keyword evidence="3" id="KW-1003">Cell membrane</keyword>
<dbReference type="PROSITE" id="PS00216">
    <property type="entry name" value="SUGAR_TRANSPORT_1"/>
    <property type="match status" value="1"/>
</dbReference>
<feature type="transmembrane region" description="Helical" evidence="7">
    <location>
        <begin position="332"/>
        <end position="354"/>
    </location>
</feature>
<keyword evidence="10" id="KW-1185">Reference proteome</keyword>
<organism evidence="9 10">
    <name type="scientific">Mesobacillus persicus</name>
    <dbReference type="NCBI Taxonomy" id="930146"/>
    <lineage>
        <taxon>Bacteria</taxon>
        <taxon>Bacillati</taxon>
        <taxon>Bacillota</taxon>
        <taxon>Bacilli</taxon>
        <taxon>Bacillales</taxon>
        <taxon>Bacillaceae</taxon>
        <taxon>Mesobacillus</taxon>
    </lineage>
</organism>
<dbReference type="InterPro" id="IPR036259">
    <property type="entry name" value="MFS_trans_sf"/>
</dbReference>
<gene>
    <name evidence="9" type="ORF">SAMN05192533_107127</name>
</gene>
<sequence length="393" mass="43121">MNRNSSFRFWILVSIVAISGFSQGMLLPLIAIILEQDGVSSALNGFHATGLYIGILLASPLMEAPLRRFGYKPIILAGGFLVAISLAFFPLWKSFWFWFLLRLLIGIGDQLLHFGTQTWITSSSPKDRLGRNIALYGLFFGIGFTVGPMMTRLLEINEALPFIISCSISLIAWVFVWFLKNEFPETDMETTSFLGTMKRFGKVFKYAWVAFLPPFGYGFLEASLNGNFPVYALRSGIEISAVSIILPAFAAGSIVFQLPLGILSDRLGRKNILLAVMFAGFICFTVAGLLQGSIIGLLVCFFVAGMLVGSTFSLGISFMADLLPKKLLPSGNLLISIFFSFGSITGPFIGGLSIEYLKGASFFYVISTMLLIIFIALLSFRGVSVHQEKPNSV</sequence>
<dbReference type="STRING" id="930146.SAMN05192533_107127"/>
<evidence type="ECO:0000256" key="5">
    <source>
        <dbReference type="ARBA" id="ARBA00022989"/>
    </source>
</evidence>
<feature type="transmembrane region" description="Helical" evidence="7">
    <location>
        <begin position="272"/>
        <end position="290"/>
    </location>
</feature>
<evidence type="ECO:0000259" key="8">
    <source>
        <dbReference type="PROSITE" id="PS50850"/>
    </source>
</evidence>
<feature type="transmembrane region" description="Helical" evidence="7">
    <location>
        <begin position="9"/>
        <end position="33"/>
    </location>
</feature>
<evidence type="ECO:0000256" key="3">
    <source>
        <dbReference type="ARBA" id="ARBA00022475"/>
    </source>
</evidence>
<feature type="transmembrane region" description="Helical" evidence="7">
    <location>
        <begin position="159"/>
        <end position="179"/>
    </location>
</feature>
<evidence type="ECO:0000256" key="6">
    <source>
        <dbReference type="ARBA" id="ARBA00023136"/>
    </source>
</evidence>
<evidence type="ECO:0000313" key="10">
    <source>
        <dbReference type="Proteomes" id="UP000198553"/>
    </source>
</evidence>
<keyword evidence="6 7" id="KW-0472">Membrane</keyword>
<dbReference type="GO" id="GO:0022857">
    <property type="term" value="F:transmembrane transporter activity"/>
    <property type="evidence" value="ECO:0007669"/>
    <property type="project" value="InterPro"/>
</dbReference>
<evidence type="ECO:0000256" key="1">
    <source>
        <dbReference type="ARBA" id="ARBA00004651"/>
    </source>
</evidence>
<name>A0A1H8CK51_9BACI</name>
<dbReference type="InterPro" id="IPR047200">
    <property type="entry name" value="MFS_YcaD-like"/>
</dbReference>
<dbReference type="GO" id="GO:0005886">
    <property type="term" value="C:plasma membrane"/>
    <property type="evidence" value="ECO:0007669"/>
    <property type="project" value="UniProtKB-SubCell"/>
</dbReference>
<dbReference type="Gene3D" id="1.20.1250.20">
    <property type="entry name" value="MFS general substrate transporter like domains"/>
    <property type="match status" value="2"/>
</dbReference>
<feature type="transmembrane region" description="Helical" evidence="7">
    <location>
        <begin position="239"/>
        <end position="260"/>
    </location>
</feature>
<dbReference type="InterPro" id="IPR011701">
    <property type="entry name" value="MFS"/>
</dbReference>
<feature type="transmembrane region" description="Helical" evidence="7">
    <location>
        <begin position="69"/>
        <end position="89"/>
    </location>
</feature>
<feature type="transmembrane region" description="Helical" evidence="7">
    <location>
        <begin position="133"/>
        <end position="153"/>
    </location>
</feature>
<dbReference type="OrthoDB" id="478565at2"/>
<feature type="transmembrane region" description="Helical" evidence="7">
    <location>
        <begin position="360"/>
        <end position="380"/>
    </location>
</feature>
<comment type="subcellular location">
    <subcellularLocation>
        <location evidence="1">Cell membrane</location>
        <topology evidence="1">Multi-pass membrane protein</topology>
    </subcellularLocation>
</comment>
<dbReference type="RefSeq" id="WP_090745330.1">
    <property type="nucleotide sequence ID" value="NZ_FOBW01000007.1"/>
</dbReference>
<dbReference type="PANTHER" id="PTHR23521:SF2">
    <property type="entry name" value="TRANSPORTER MFS SUPERFAMILY"/>
    <property type="match status" value="1"/>
</dbReference>
<dbReference type="SUPFAM" id="SSF103473">
    <property type="entry name" value="MFS general substrate transporter"/>
    <property type="match status" value="1"/>
</dbReference>
<reference evidence="10" key="1">
    <citation type="submission" date="2016-10" db="EMBL/GenBank/DDBJ databases">
        <authorList>
            <person name="Varghese N."/>
            <person name="Submissions S."/>
        </authorList>
    </citation>
    <scope>NUCLEOTIDE SEQUENCE [LARGE SCALE GENOMIC DNA]</scope>
    <source>
        <strain evidence="10">B48,IBRC-M 10115,DSM 25386,CECT 8001</strain>
    </source>
</reference>
<keyword evidence="5 7" id="KW-1133">Transmembrane helix</keyword>
<dbReference type="Pfam" id="PF07690">
    <property type="entry name" value="MFS_1"/>
    <property type="match status" value="1"/>
</dbReference>
<evidence type="ECO:0000256" key="2">
    <source>
        <dbReference type="ARBA" id="ARBA00022448"/>
    </source>
</evidence>
<feature type="transmembrane region" description="Helical" evidence="7">
    <location>
        <begin position="200"/>
        <end position="219"/>
    </location>
</feature>
<evidence type="ECO:0000256" key="4">
    <source>
        <dbReference type="ARBA" id="ARBA00022692"/>
    </source>
</evidence>
<feature type="domain" description="Major facilitator superfamily (MFS) profile" evidence="8">
    <location>
        <begin position="8"/>
        <end position="385"/>
    </location>
</feature>
<dbReference type="AlphaFoldDB" id="A0A1H8CK51"/>
<feature type="transmembrane region" description="Helical" evidence="7">
    <location>
        <begin position="95"/>
        <end position="112"/>
    </location>
</feature>
<keyword evidence="4 7" id="KW-0812">Transmembrane</keyword>
<dbReference type="PANTHER" id="PTHR23521">
    <property type="entry name" value="TRANSPORTER MFS SUPERFAMILY"/>
    <property type="match status" value="1"/>
</dbReference>
<feature type="transmembrane region" description="Helical" evidence="7">
    <location>
        <begin position="45"/>
        <end position="62"/>
    </location>
</feature>
<feature type="transmembrane region" description="Helical" evidence="7">
    <location>
        <begin position="296"/>
        <end position="320"/>
    </location>
</feature>
<dbReference type="InterPro" id="IPR020846">
    <property type="entry name" value="MFS_dom"/>
</dbReference>
<dbReference type="Proteomes" id="UP000198553">
    <property type="component" value="Unassembled WGS sequence"/>
</dbReference>
<accession>A0A1H8CK51</accession>
<evidence type="ECO:0000256" key="7">
    <source>
        <dbReference type="SAM" id="Phobius"/>
    </source>
</evidence>
<dbReference type="InterPro" id="IPR005829">
    <property type="entry name" value="Sugar_transporter_CS"/>
</dbReference>
<evidence type="ECO:0000313" key="9">
    <source>
        <dbReference type="EMBL" id="SEM95415.1"/>
    </source>
</evidence>
<proteinExistence type="predicted"/>